<dbReference type="EMBL" id="JAUJEA010000003">
    <property type="protein sequence ID" value="MDN5202090.1"/>
    <property type="molecule type" value="Genomic_DNA"/>
</dbReference>
<evidence type="ECO:0000313" key="3">
    <source>
        <dbReference type="EMBL" id="MDN5202090.1"/>
    </source>
</evidence>
<dbReference type="Pfam" id="PF03795">
    <property type="entry name" value="YCII"/>
    <property type="match status" value="1"/>
</dbReference>
<name>A0ABT8KMY0_9BACT</name>
<proteinExistence type="inferred from homology"/>
<reference evidence="3" key="1">
    <citation type="submission" date="2023-06" db="EMBL/GenBank/DDBJ databases">
        <title>Genomic of Parafulvivirga corallium.</title>
        <authorList>
            <person name="Wang G."/>
        </authorList>
    </citation>
    <scope>NUCLEOTIDE SEQUENCE</scope>
    <source>
        <strain evidence="3">BMA10</strain>
    </source>
</reference>
<dbReference type="PANTHER" id="PTHR35174:SF3">
    <property type="entry name" value="BLL7171 PROTEIN"/>
    <property type="match status" value="1"/>
</dbReference>
<evidence type="ECO:0000259" key="2">
    <source>
        <dbReference type="Pfam" id="PF03795"/>
    </source>
</evidence>
<dbReference type="InterPro" id="IPR005545">
    <property type="entry name" value="YCII"/>
</dbReference>
<protein>
    <submittedName>
        <fullName evidence="3">YciI family protein</fullName>
    </submittedName>
</protein>
<dbReference type="RefSeq" id="WP_346752113.1">
    <property type="nucleotide sequence ID" value="NZ_JAUJEA010000003.1"/>
</dbReference>
<dbReference type="SUPFAM" id="SSF54909">
    <property type="entry name" value="Dimeric alpha+beta barrel"/>
    <property type="match status" value="1"/>
</dbReference>
<dbReference type="InterPro" id="IPR011008">
    <property type="entry name" value="Dimeric_a/b-barrel"/>
</dbReference>
<sequence length="111" mass="12353">MQEYLLILKGDGMDDLSPDELQQLLGDYKAWVSKLGDQYVTGQRLQSTGTLVPNKNTVITDGPFLESKEIIAGFFLIKAKDQQHATAIAQSSPHVGLYEIEVRPLVQPLMH</sequence>
<evidence type="ECO:0000256" key="1">
    <source>
        <dbReference type="ARBA" id="ARBA00007689"/>
    </source>
</evidence>
<comment type="caution">
    <text evidence="3">The sequence shown here is derived from an EMBL/GenBank/DDBJ whole genome shotgun (WGS) entry which is preliminary data.</text>
</comment>
<feature type="domain" description="YCII-related" evidence="2">
    <location>
        <begin position="43"/>
        <end position="105"/>
    </location>
</feature>
<accession>A0ABT8KMY0</accession>
<comment type="similarity">
    <text evidence="1">Belongs to the YciI family.</text>
</comment>
<dbReference type="PANTHER" id="PTHR35174">
    <property type="entry name" value="BLL7171 PROTEIN-RELATED"/>
    <property type="match status" value="1"/>
</dbReference>
<dbReference type="Proteomes" id="UP001172082">
    <property type="component" value="Unassembled WGS sequence"/>
</dbReference>
<dbReference type="Gene3D" id="3.30.70.1060">
    <property type="entry name" value="Dimeric alpha+beta barrel"/>
    <property type="match status" value="1"/>
</dbReference>
<evidence type="ECO:0000313" key="4">
    <source>
        <dbReference type="Proteomes" id="UP001172082"/>
    </source>
</evidence>
<organism evidence="3 4">
    <name type="scientific">Splendidivirga corallicola</name>
    <dbReference type="NCBI Taxonomy" id="3051826"/>
    <lineage>
        <taxon>Bacteria</taxon>
        <taxon>Pseudomonadati</taxon>
        <taxon>Bacteroidota</taxon>
        <taxon>Cytophagia</taxon>
        <taxon>Cytophagales</taxon>
        <taxon>Splendidivirgaceae</taxon>
        <taxon>Splendidivirga</taxon>
    </lineage>
</organism>
<gene>
    <name evidence="3" type="ORF">QQ008_11970</name>
</gene>
<keyword evidence="4" id="KW-1185">Reference proteome</keyword>